<dbReference type="InterPro" id="IPR036628">
    <property type="entry name" value="Clp_N_dom_sf"/>
</dbReference>
<keyword evidence="2" id="KW-1185">Reference proteome</keyword>
<evidence type="ECO:0000313" key="2">
    <source>
        <dbReference type="Proteomes" id="UP001060039"/>
    </source>
</evidence>
<organism evidence="1 2">
    <name type="scientific">Microcella humidisoli</name>
    <dbReference type="NCBI Taxonomy" id="2963406"/>
    <lineage>
        <taxon>Bacteria</taxon>
        <taxon>Bacillati</taxon>
        <taxon>Actinomycetota</taxon>
        <taxon>Actinomycetes</taxon>
        <taxon>Micrococcales</taxon>
        <taxon>Microbacteriaceae</taxon>
        <taxon>Microcella</taxon>
    </lineage>
</organism>
<name>A0ABY5FU38_9MICO</name>
<sequence>MPLTTARHDLRLIADLLTTAEREARALGDPEPGAEHLLLAALLLDDDSARRAVPTDAETVRAGIAAVHAAALAAVGVEAPPNAAALPAASGAYRADVSAQQVFQRARELARRSPTGLRAAHVLIAVAEREHGTVARVLQQLGHDRAAVIAAAERALGVSAS</sequence>
<evidence type="ECO:0000313" key="1">
    <source>
        <dbReference type="EMBL" id="UTT61812.1"/>
    </source>
</evidence>
<dbReference type="Proteomes" id="UP001060039">
    <property type="component" value="Chromosome"/>
</dbReference>
<gene>
    <name evidence="1" type="ORF">NNL39_08990</name>
</gene>
<reference evidence="1" key="1">
    <citation type="submission" date="2022-07" db="EMBL/GenBank/DDBJ databases">
        <title>Taxonomic analysis of Microcella humidisoli nov. sp., isolated from riverside soil.</title>
        <authorList>
            <person name="Molina K.M."/>
            <person name="Kim S.B."/>
        </authorList>
    </citation>
    <scope>NUCLEOTIDE SEQUENCE</scope>
    <source>
        <strain evidence="1">MMS21-STM10</strain>
    </source>
</reference>
<proteinExistence type="predicted"/>
<dbReference type="Gene3D" id="1.10.1780.10">
    <property type="entry name" value="Clp, N-terminal domain"/>
    <property type="match status" value="1"/>
</dbReference>
<evidence type="ECO:0008006" key="3">
    <source>
        <dbReference type="Google" id="ProtNLM"/>
    </source>
</evidence>
<dbReference type="RefSeq" id="WP_255158953.1">
    <property type="nucleotide sequence ID" value="NZ_CP101497.1"/>
</dbReference>
<dbReference type="SUPFAM" id="SSF81923">
    <property type="entry name" value="Double Clp-N motif"/>
    <property type="match status" value="1"/>
</dbReference>
<accession>A0ABY5FU38</accession>
<dbReference type="EMBL" id="CP101497">
    <property type="protein sequence ID" value="UTT61812.1"/>
    <property type="molecule type" value="Genomic_DNA"/>
</dbReference>
<protein>
    <recommendedName>
        <fullName evidence="3">Clp amino terminal domain-containing protein, pathogenicity island component</fullName>
    </recommendedName>
</protein>